<dbReference type="InterPro" id="IPR011697">
    <property type="entry name" value="Peptidase_C26"/>
</dbReference>
<feature type="repeat" description="ANK" evidence="3">
    <location>
        <begin position="36"/>
        <end position="68"/>
    </location>
</feature>
<dbReference type="InterPro" id="IPR029062">
    <property type="entry name" value="Class_I_gatase-like"/>
</dbReference>
<evidence type="ECO:0000256" key="3">
    <source>
        <dbReference type="PROSITE-ProRule" id="PRU00023"/>
    </source>
</evidence>
<dbReference type="SMART" id="SM00248">
    <property type="entry name" value="ANK"/>
    <property type="match status" value="9"/>
</dbReference>
<dbReference type="SUPFAM" id="SSF48403">
    <property type="entry name" value="Ankyrin repeat"/>
    <property type="match status" value="1"/>
</dbReference>
<dbReference type="PATRIC" id="fig|1359193.3.peg.790"/>
<sequence length="614" mass="68948">MNKDEELLIEAIENDDLKEVQKLLQEGVDPNILDEDDKPCILSAIRNKNLDIVSVLLENGANPNAVDADGEPIISAAIRTKRLDIINILLENRADPNLQPPRKNTILLKAIQSNNLDIVNAFLNKGANLNALDISGYPIFLKAIKSENLEIINALLEKGANPNLVDKDGSPLLFTAINTKNLDIIDALIKMGANVEAKNKDGNTVLNVLLERRGNVNIISLLIENSQDKEKIFNLKNNNGETFLHLAAQQGNSKIFDKYLDYYPTVNITDKAGYTPLCWSKLLGHTEISNKLIERAEELKETVYTKVTRTKFFENLPSIPKIAVSYNSKVRGETSEATRNKLKYQYCNVEDIDYRKIVPESANAEKKINEEIVNEAKRKAKEFLADKDALVIPGNNSSVDPKIAEHFGGQVNLEKNKFDFARSLAEMAMLEVAIEKGMPIMGICGGHQIINAYLKGKIDEVSKHKHDSIIIEPDSELASIIKRNSPTKDILNQEFWGMHNDKVQEIGGKNRLIDNKDLLKVTATNEHREIEATESQFGAPIRTFQFHPEMSKTTYSNAEIIRDKKIFASFVQSAETFMNKKSLGADIKFKVPVKKSFTEMVLNRKEQQNNQRGI</sequence>
<dbReference type="InterPro" id="IPR002110">
    <property type="entry name" value="Ankyrin_rpt"/>
</dbReference>
<evidence type="ECO:0000256" key="2">
    <source>
        <dbReference type="ARBA" id="ARBA00023043"/>
    </source>
</evidence>
<keyword evidence="2 3" id="KW-0040">ANK repeat</keyword>
<dbReference type="Proteomes" id="UP000033661">
    <property type="component" value="Unassembled WGS sequence"/>
</dbReference>
<dbReference type="PROSITE" id="PS50088">
    <property type="entry name" value="ANK_REPEAT"/>
    <property type="match status" value="5"/>
</dbReference>
<dbReference type="Gene3D" id="1.25.40.20">
    <property type="entry name" value="Ankyrin repeat-containing domain"/>
    <property type="match status" value="1"/>
</dbReference>
<dbReference type="PANTHER" id="PTHR24188">
    <property type="entry name" value="ANKYRIN REPEAT PROTEIN"/>
    <property type="match status" value="1"/>
</dbReference>
<dbReference type="Gene3D" id="3.40.50.880">
    <property type="match status" value="1"/>
</dbReference>
<keyword evidence="5" id="KW-1185">Reference proteome</keyword>
<evidence type="ECO:0000256" key="1">
    <source>
        <dbReference type="ARBA" id="ARBA00022737"/>
    </source>
</evidence>
<dbReference type="GO" id="GO:0016787">
    <property type="term" value="F:hydrolase activity"/>
    <property type="evidence" value="ECO:0007669"/>
    <property type="project" value="InterPro"/>
</dbReference>
<dbReference type="SUPFAM" id="SSF52317">
    <property type="entry name" value="Class I glutamine amidotransferase-like"/>
    <property type="match status" value="1"/>
</dbReference>
<protein>
    <submittedName>
        <fullName evidence="4">Ankyrin repeats family protein</fullName>
    </submittedName>
</protein>
<feature type="repeat" description="ANK" evidence="3">
    <location>
        <begin position="239"/>
        <end position="271"/>
    </location>
</feature>
<feature type="repeat" description="ANK" evidence="3">
    <location>
        <begin position="102"/>
        <end position="134"/>
    </location>
</feature>
<dbReference type="Pfam" id="PF07722">
    <property type="entry name" value="Peptidase_C26"/>
    <property type="match status" value="1"/>
</dbReference>
<dbReference type="AlphaFoldDB" id="A0A0F3QEG9"/>
<accession>A0A0F3QEG9</accession>
<dbReference type="Pfam" id="PF12796">
    <property type="entry name" value="Ank_2"/>
    <property type="match status" value="2"/>
</dbReference>
<proteinExistence type="predicted"/>
<dbReference type="EMBL" id="LAOI01000001">
    <property type="protein sequence ID" value="KJV89829.1"/>
    <property type="molecule type" value="Genomic_DNA"/>
</dbReference>
<dbReference type="RefSeq" id="WP_045798942.1">
    <property type="nucleotide sequence ID" value="NZ_LAOI01000001.1"/>
</dbReference>
<dbReference type="InterPro" id="IPR036770">
    <property type="entry name" value="Ankyrin_rpt-contain_sf"/>
</dbReference>
<keyword evidence="1" id="KW-0677">Repeat</keyword>
<reference evidence="4 5" key="1">
    <citation type="submission" date="2015-02" db="EMBL/GenBank/DDBJ databases">
        <title>Genome Sequencing of Rickettsiales.</title>
        <authorList>
            <person name="Daugherty S.C."/>
            <person name="Su Q."/>
            <person name="Abolude K."/>
            <person name="Beier-Sexton M."/>
            <person name="Carlyon J.A."/>
            <person name="Carter R."/>
            <person name="Day N.P."/>
            <person name="Dumler S.J."/>
            <person name="Dyachenko V."/>
            <person name="Godinez A."/>
            <person name="Kurtti T.J."/>
            <person name="Lichay M."/>
            <person name="Mullins K.E."/>
            <person name="Ott S."/>
            <person name="Pappas-Brown V."/>
            <person name="Paris D.H."/>
            <person name="Patel P."/>
            <person name="Richards A.L."/>
            <person name="Sadzewicz L."/>
            <person name="Sears K."/>
            <person name="Seidman D."/>
            <person name="Sengamalay N."/>
            <person name="Stenos J."/>
            <person name="Tallon L.J."/>
            <person name="Vincent G."/>
            <person name="Fraser C.M."/>
            <person name="Munderloh U."/>
            <person name="Dunning-Hotopp J.C."/>
        </authorList>
    </citation>
    <scope>NUCLEOTIDE SEQUENCE [LARGE SCALE GENOMIC DNA]</scope>
    <source>
        <strain evidence="4 5">RML An4</strain>
    </source>
</reference>
<organism evidence="4 5">
    <name type="scientific">Rickettsia bellii str. RML An4</name>
    <dbReference type="NCBI Taxonomy" id="1359193"/>
    <lineage>
        <taxon>Bacteria</taxon>
        <taxon>Pseudomonadati</taxon>
        <taxon>Pseudomonadota</taxon>
        <taxon>Alphaproteobacteria</taxon>
        <taxon>Rickettsiales</taxon>
        <taxon>Rickettsiaceae</taxon>
        <taxon>Rickettsieae</taxon>
        <taxon>Rickettsia</taxon>
        <taxon>belli group</taxon>
    </lineage>
</organism>
<gene>
    <name evidence="4" type="ORF">RBEAN4_0817</name>
</gene>
<evidence type="ECO:0000313" key="5">
    <source>
        <dbReference type="Proteomes" id="UP000033661"/>
    </source>
</evidence>
<feature type="repeat" description="ANK" evidence="3">
    <location>
        <begin position="168"/>
        <end position="200"/>
    </location>
</feature>
<comment type="caution">
    <text evidence="4">The sequence shown here is derived from an EMBL/GenBank/DDBJ whole genome shotgun (WGS) entry which is preliminary data.</text>
</comment>
<dbReference type="PROSITE" id="PS51273">
    <property type="entry name" value="GATASE_TYPE_1"/>
    <property type="match status" value="1"/>
</dbReference>
<feature type="repeat" description="ANK" evidence="3">
    <location>
        <begin position="135"/>
        <end position="167"/>
    </location>
</feature>
<dbReference type="PROSITE" id="PS50297">
    <property type="entry name" value="ANK_REP_REGION"/>
    <property type="match status" value="3"/>
</dbReference>
<dbReference type="PANTHER" id="PTHR24188:SF29">
    <property type="entry name" value="GH09064P"/>
    <property type="match status" value="1"/>
</dbReference>
<name>A0A0F3QEG9_RICBE</name>
<evidence type="ECO:0000313" key="4">
    <source>
        <dbReference type="EMBL" id="KJV89829.1"/>
    </source>
</evidence>
<dbReference type="Pfam" id="PF00023">
    <property type="entry name" value="Ank"/>
    <property type="match status" value="1"/>
</dbReference>